<comment type="caution">
    <text evidence="1">The sequence shown here is derived from an EMBL/GenBank/DDBJ whole genome shotgun (WGS) entry which is preliminary data.</text>
</comment>
<evidence type="ECO:0000313" key="1">
    <source>
        <dbReference type="EMBL" id="NJP17496.1"/>
    </source>
</evidence>
<dbReference type="EMBL" id="JAATEL010000046">
    <property type="protein sequence ID" value="NJP17496.1"/>
    <property type="molecule type" value="Genomic_DNA"/>
</dbReference>
<name>A0ABX0Z2A0_STRTL</name>
<reference evidence="1 2" key="1">
    <citation type="submission" date="2020-03" db="EMBL/GenBank/DDBJ databases">
        <title>WGS of actinomycetes isolated from Thailand.</title>
        <authorList>
            <person name="Thawai C."/>
        </authorList>
    </citation>
    <scope>NUCLEOTIDE SEQUENCE [LARGE SCALE GENOMIC DNA]</scope>
    <source>
        <strain evidence="1 2">NBRC 13905</strain>
    </source>
</reference>
<proteinExistence type="predicted"/>
<keyword evidence="2" id="KW-1185">Reference proteome</keyword>
<organism evidence="1 2">
    <name type="scientific">Streptomyces thermoviolaceus subsp. thermoviolaceus</name>
    <dbReference type="NCBI Taxonomy" id="66860"/>
    <lineage>
        <taxon>Bacteria</taxon>
        <taxon>Bacillati</taxon>
        <taxon>Actinomycetota</taxon>
        <taxon>Actinomycetes</taxon>
        <taxon>Kitasatosporales</taxon>
        <taxon>Streptomycetaceae</taxon>
        <taxon>Streptomyces</taxon>
    </lineage>
</organism>
<gene>
    <name evidence="1" type="ORF">HCJ95_25305</name>
</gene>
<accession>A0ABX0Z2A0</accession>
<dbReference type="Pfam" id="PF10977">
    <property type="entry name" value="DUF2797"/>
    <property type="match status" value="1"/>
</dbReference>
<sequence length="291" mass="30627">MMAVWTCSGLRWSADGPVLAWRGGRASTLPRGKRVAFRVAEGGVRRCSGARGNACATGAVVPGRSTGARCEECARLERARSVAADTAVDDPRPYRVYLAWFGPGLVKVGITAVERGPARLLEQGAVCFSWLGTGPLMAARRAEQLLRAALGVPDRIPYAAKRAVRSVLPSAAADRAAEIGRLHERAGALAGWPEALRREPFRPVDHVPVFGLASLPAAVGQIRELVPGGTVCGDLVAAAGPDLHLATGDGVVVLDTRLMTGWQLAPAADGGQLTVPVSRYTPMPGEQQELF</sequence>
<dbReference type="InterPro" id="IPR021246">
    <property type="entry name" value="DUF2797"/>
</dbReference>
<protein>
    <submittedName>
        <fullName evidence="1">DUF2797 domain-containing protein</fullName>
    </submittedName>
</protein>
<dbReference type="Proteomes" id="UP000635996">
    <property type="component" value="Unassembled WGS sequence"/>
</dbReference>
<evidence type="ECO:0000313" key="2">
    <source>
        <dbReference type="Proteomes" id="UP000635996"/>
    </source>
</evidence>